<keyword evidence="10" id="KW-1185">Reference proteome</keyword>
<comment type="similarity">
    <text evidence="2 7">Belongs to the sodium:solute symporter (SSF) (TC 2.A.21) family.</text>
</comment>
<dbReference type="Pfam" id="PF00474">
    <property type="entry name" value="SSF"/>
    <property type="match status" value="1"/>
</dbReference>
<name>A0ABW8Z5Y4_9BURK</name>
<dbReference type="PANTHER" id="PTHR48086">
    <property type="entry name" value="SODIUM/PROLINE SYMPORTER-RELATED"/>
    <property type="match status" value="1"/>
</dbReference>
<accession>A0ABW8Z5Y4</accession>
<feature type="transmembrane region" description="Helical" evidence="8">
    <location>
        <begin position="233"/>
        <end position="250"/>
    </location>
</feature>
<keyword evidence="5 8" id="KW-1133">Transmembrane helix</keyword>
<evidence type="ECO:0000256" key="3">
    <source>
        <dbReference type="ARBA" id="ARBA00022448"/>
    </source>
</evidence>
<evidence type="ECO:0000256" key="5">
    <source>
        <dbReference type="ARBA" id="ARBA00022989"/>
    </source>
</evidence>
<feature type="transmembrane region" description="Helical" evidence="8">
    <location>
        <begin position="119"/>
        <end position="139"/>
    </location>
</feature>
<evidence type="ECO:0000256" key="2">
    <source>
        <dbReference type="ARBA" id="ARBA00006434"/>
    </source>
</evidence>
<comment type="caution">
    <text evidence="9">The sequence shown here is derived from an EMBL/GenBank/DDBJ whole genome shotgun (WGS) entry which is preliminary data.</text>
</comment>
<feature type="transmembrane region" description="Helical" evidence="8">
    <location>
        <begin position="367"/>
        <end position="387"/>
    </location>
</feature>
<feature type="transmembrane region" description="Helical" evidence="8">
    <location>
        <begin position="393"/>
        <end position="412"/>
    </location>
</feature>
<keyword evidence="3" id="KW-0813">Transport</keyword>
<evidence type="ECO:0000313" key="9">
    <source>
        <dbReference type="EMBL" id="MFL9877724.1"/>
    </source>
</evidence>
<dbReference type="PANTHER" id="PTHR48086:SF8">
    <property type="entry name" value="MONOCARBOXYLIC ACID PERMEASE"/>
    <property type="match status" value="1"/>
</dbReference>
<dbReference type="PROSITE" id="PS50283">
    <property type="entry name" value="NA_SOLUT_SYMP_3"/>
    <property type="match status" value="1"/>
</dbReference>
<dbReference type="InterPro" id="IPR001734">
    <property type="entry name" value="Na/solute_symporter"/>
</dbReference>
<dbReference type="RefSeq" id="WP_408166180.1">
    <property type="nucleotide sequence ID" value="NZ_JAQQFR010000003.1"/>
</dbReference>
<dbReference type="InterPro" id="IPR038377">
    <property type="entry name" value="Na/Glc_symporter_sf"/>
</dbReference>
<feature type="transmembrane region" description="Helical" evidence="8">
    <location>
        <begin position="188"/>
        <end position="206"/>
    </location>
</feature>
<dbReference type="InterPro" id="IPR050277">
    <property type="entry name" value="Sodium:Solute_Symporter"/>
</dbReference>
<dbReference type="Gene3D" id="1.20.1730.10">
    <property type="entry name" value="Sodium/glucose cotransporter"/>
    <property type="match status" value="1"/>
</dbReference>
<feature type="transmembrane region" description="Helical" evidence="8">
    <location>
        <begin position="317"/>
        <end position="346"/>
    </location>
</feature>
<protein>
    <submittedName>
        <fullName evidence="9">Sodium:solute symporter</fullName>
    </submittedName>
</protein>
<gene>
    <name evidence="9" type="ORF">PQR63_05010</name>
</gene>
<feature type="transmembrane region" description="Helical" evidence="8">
    <location>
        <begin position="159"/>
        <end position="176"/>
    </location>
</feature>
<dbReference type="EMBL" id="JAQQFR010000003">
    <property type="protein sequence ID" value="MFL9877724.1"/>
    <property type="molecule type" value="Genomic_DNA"/>
</dbReference>
<proteinExistence type="inferred from homology"/>
<feature type="transmembrane region" description="Helical" evidence="8">
    <location>
        <begin position="463"/>
        <end position="482"/>
    </location>
</feature>
<feature type="transmembrane region" description="Helical" evidence="8">
    <location>
        <begin position="81"/>
        <end position="98"/>
    </location>
</feature>
<evidence type="ECO:0000256" key="8">
    <source>
        <dbReference type="SAM" id="Phobius"/>
    </source>
</evidence>
<keyword evidence="4 8" id="KW-0812">Transmembrane</keyword>
<evidence type="ECO:0000256" key="4">
    <source>
        <dbReference type="ARBA" id="ARBA00022692"/>
    </source>
</evidence>
<feature type="transmembrane region" description="Helical" evidence="8">
    <location>
        <begin position="424"/>
        <end position="443"/>
    </location>
</feature>
<evidence type="ECO:0000313" key="10">
    <source>
        <dbReference type="Proteomes" id="UP001629214"/>
    </source>
</evidence>
<evidence type="ECO:0000256" key="6">
    <source>
        <dbReference type="ARBA" id="ARBA00023136"/>
    </source>
</evidence>
<evidence type="ECO:0000256" key="1">
    <source>
        <dbReference type="ARBA" id="ARBA00004141"/>
    </source>
</evidence>
<sequence length="499" mass="53098">MNISLILIFGTMLLALWLGVRAQRGKDMSLEQWTVAGRGFGAGLVFLLMAGEIYTTFVFLGGSGFAYGVGGPAYYMLGFGSLSFVLSYWLLPPIWRFAKTHNLLSQPDFFAKKFNSPALGILVALVGVVALMPYLVLQLKGLGIIVSVASYSGLSSTQGVWIGAIVTVIYVMVSGVHGSAWTSVLKDFLVLAVAIFLGLYLPWHYYGGITPMFEAIEHAKPGFLALPATGKSAVWMTSTVLLTTLGFYMWPHMFMASFTAKSAQNLRRNAYTLPIYQMMLLFVFFVGFAAVLQIPSLTGPDIDLALFKISLATFDPWVVGIIGAAGVLTAIVPGSMILMAVSTLLANNVYRAWRKSTGNAAADNQHIGRVAKMAAPLVMLAGLWFTLQGGQTIVSLLLMAYSLVTQLFPALLASLLPSKPVSKAGAIVGILVGEATVAVLSITKMTIADLLPFIPDALKDTNVGVVALALNVIAMVLVSAVTRSSAKQGSGSLQADSVA</sequence>
<dbReference type="Proteomes" id="UP001629214">
    <property type="component" value="Unassembled WGS sequence"/>
</dbReference>
<keyword evidence="6 8" id="KW-0472">Membrane</keyword>
<evidence type="ECO:0000256" key="7">
    <source>
        <dbReference type="RuleBase" id="RU362091"/>
    </source>
</evidence>
<comment type="subcellular location">
    <subcellularLocation>
        <location evidence="1">Membrane</location>
        <topology evidence="1">Multi-pass membrane protein</topology>
    </subcellularLocation>
</comment>
<reference evidence="9 10" key="1">
    <citation type="journal article" date="2024" name="Chem. Sci.">
        <title>Discovery of megapolipeptins by genome mining of a Burkholderiales bacteria collection.</title>
        <authorList>
            <person name="Paulo B.S."/>
            <person name="Recchia M.J.J."/>
            <person name="Lee S."/>
            <person name="Fergusson C.H."/>
            <person name="Romanowski S.B."/>
            <person name="Hernandez A."/>
            <person name="Krull N."/>
            <person name="Liu D.Y."/>
            <person name="Cavanagh H."/>
            <person name="Bos A."/>
            <person name="Gray C.A."/>
            <person name="Murphy B.T."/>
            <person name="Linington R.G."/>
            <person name="Eustaquio A.S."/>
        </authorList>
    </citation>
    <scope>NUCLEOTIDE SEQUENCE [LARGE SCALE GENOMIC DNA]</scope>
    <source>
        <strain evidence="9 10">RL21-008-BIB-B</strain>
    </source>
</reference>
<dbReference type="CDD" id="cd10322">
    <property type="entry name" value="SLC5sbd"/>
    <property type="match status" value="1"/>
</dbReference>
<organism evidence="9 10">
    <name type="scientific">Herbaspirillum rhizosphaerae</name>
    <dbReference type="NCBI Taxonomy" id="346179"/>
    <lineage>
        <taxon>Bacteria</taxon>
        <taxon>Pseudomonadati</taxon>
        <taxon>Pseudomonadota</taxon>
        <taxon>Betaproteobacteria</taxon>
        <taxon>Burkholderiales</taxon>
        <taxon>Oxalobacteraceae</taxon>
        <taxon>Herbaspirillum</taxon>
    </lineage>
</organism>
<feature type="transmembrane region" description="Helical" evidence="8">
    <location>
        <begin position="271"/>
        <end position="297"/>
    </location>
</feature>